<organism evidence="2 3">
    <name type="scientific">Trifolium medium</name>
    <dbReference type="NCBI Taxonomy" id="97028"/>
    <lineage>
        <taxon>Eukaryota</taxon>
        <taxon>Viridiplantae</taxon>
        <taxon>Streptophyta</taxon>
        <taxon>Embryophyta</taxon>
        <taxon>Tracheophyta</taxon>
        <taxon>Spermatophyta</taxon>
        <taxon>Magnoliopsida</taxon>
        <taxon>eudicotyledons</taxon>
        <taxon>Gunneridae</taxon>
        <taxon>Pentapetalae</taxon>
        <taxon>rosids</taxon>
        <taxon>fabids</taxon>
        <taxon>Fabales</taxon>
        <taxon>Fabaceae</taxon>
        <taxon>Papilionoideae</taxon>
        <taxon>50 kb inversion clade</taxon>
        <taxon>NPAAA clade</taxon>
        <taxon>Hologalegina</taxon>
        <taxon>IRL clade</taxon>
        <taxon>Trifolieae</taxon>
        <taxon>Trifolium</taxon>
    </lineage>
</organism>
<dbReference type="EMBL" id="LXQA010235954">
    <property type="protein sequence ID" value="MCI36642.1"/>
    <property type="molecule type" value="Genomic_DNA"/>
</dbReference>
<feature type="non-terminal residue" evidence="2">
    <location>
        <position position="55"/>
    </location>
</feature>
<evidence type="ECO:0008006" key="4">
    <source>
        <dbReference type="Google" id="ProtNLM"/>
    </source>
</evidence>
<evidence type="ECO:0000313" key="3">
    <source>
        <dbReference type="Proteomes" id="UP000265520"/>
    </source>
</evidence>
<feature type="signal peptide" evidence="1">
    <location>
        <begin position="1"/>
        <end position="28"/>
    </location>
</feature>
<name>A0A392RKD3_9FABA</name>
<evidence type="ECO:0000256" key="1">
    <source>
        <dbReference type="SAM" id="SignalP"/>
    </source>
</evidence>
<dbReference type="AlphaFoldDB" id="A0A392RKD3"/>
<evidence type="ECO:0000313" key="2">
    <source>
        <dbReference type="EMBL" id="MCI36642.1"/>
    </source>
</evidence>
<comment type="caution">
    <text evidence="2">The sequence shown here is derived from an EMBL/GenBank/DDBJ whole genome shotgun (WGS) entry which is preliminary data.</text>
</comment>
<keyword evidence="3" id="KW-1185">Reference proteome</keyword>
<dbReference type="Proteomes" id="UP000265520">
    <property type="component" value="Unassembled WGS sequence"/>
</dbReference>
<keyword evidence="1" id="KW-0732">Signal</keyword>
<reference evidence="2 3" key="1">
    <citation type="journal article" date="2018" name="Front. Plant Sci.">
        <title>Red Clover (Trifolium pratense) and Zigzag Clover (T. medium) - A Picture of Genomic Similarities and Differences.</title>
        <authorList>
            <person name="Dluhosova J."/>
            <person name="Istvanek J."/>
            <person name="Nedelnik J."/>
            <person name="Repkova J."/>
        </authorList>
    </citation>
    <scope>NUCLEOTIDE SEQUENCE [LARGE SCALE GENOMIC DNA]</scope>
    <source>
        <strain evidence="3">cv. 10/8</strain>
        <tissue evidence="2">Leaf</tissue>
    </source>
</reference>
<sequence>MYEGLLMARRKHILILIVLVDSAAVVHSVTNDNVGSSWLGVFFGRSSIAIDLLIE</sequence>
<proteinExistence type="predicted"/>
<feature type="chain" id="PRO_5017391275" description="RNase H type-1 domain-containing protein" evidence="1">
    <location>
        <begin position="29"/>
        <end position="55"/>
    </location>
</feature>
<accession>A0A392RKD3</accession>
<protein>
    <recommendedName>
        <fullName evidence="4">RNase H type-1 domain-containing protein</fullName>
    </recommendedName>
</protein>